<organism evidence="1 2">
    <name type="scientific">Roseibium algae</name>
    <dbReference type="NCBI Taxonomy" id="3123038"/>
    <lineage>
        <taxon>Bacteria</taxon>
        <taxon>Pseudomonadati</taxon>
        <taxon>Pseudomonadota</taxon>
        <taxon>Alphaproteobacteria</taxon>
        <taxon>Hyphomicrobiales</taxon>
        <taxon>Stappiaceae</taxon>
        <taxon>Roseibium</taxon>
    </lineage>
</organism>
<name>A0ABU8TJ90_9HYPH</name>
<dbReference type="Proteomes" id="UP001385499">
    <property type="component" value="Unassembled WGS sequence"/>
</dbReference>
<keyword evidence="2" id="KW-1185">Reference proteome</keyword>
<gene>
    <name evidence="1" type="ORF">V6575_08890</name>
</gene>
<accession>A0ABU8TJ90</accession>
<dbReference type="EMBL" id="JBAKIA010000004">
    <property type="protein sequence ID" value="MEJ8474206.1"/>
    <property type="molecule type" value="Genomic_DNA"/>
</dbReference>
<protein>
    <submittedName>
        <fullName evidence="1">DUF177 domain-containing protein</fullName>
    </submittedName>
</protein>
<evidence type="ECO:0000313" key="2">
    <source>
        <dbReference type="Proteomes" id="UP001385499"/>
    </source>
</evidence>
<evidence type="ECO:0000313" key="1">
    <source>
        <dbReference type="EMBL" id="MEJ8474206.1"/>
    </source>
</evidence>
<dbReference type="Pfam" id="PF02620">
    <property type="entry name" value="YceD"/>
    <property type="match status" value="1"/>
</dbReference>
<dbReference type="RefSeq" id="WP_340273917.1">
    <property type="nucleotide sequence ID" value="NZ_JBAKIA010000004.1"/>
</dbReference>
<proteinExistence type="predicted"/>
<dbReference type="InterPro" id="IPR003772">
    <property type="entry name" value="YceD"/>
</dbReference>
<sequence length="187" mass="20569">MVIESIPYSYKVAGDRLGNEERPVVLAPNEAECQDIAKVYEVDAVEELTANLVLKPWHKAGIRVTGKVTCKLHRTCIVTLEPFVQDMVDDVDRTFEPVSSRPRRARDINDDGEIEIDLETLDPPDVMVDGVLDLGAVLCEQLALNIDAFPRKPGAEFTEVVIEEAVESEPAPSAFAALAKLKNDPEG</sequence>
<comment type="caution">
    <text evidence="1">The sequence shown here is derived from an EMBL/GenBank/DDBJ whole genome shotgun (WGS) entry which is preliminary data.</text>
</comment>
<reference evidence="1 2" key="1">
    <citation type="submission" date="2024-02" db="EMBL/GenBank/DDBJ databases">
        <title>Roseibium algae sp. nov., isolated from marine alga (Grateloupia sp.), showing potential in myo-inositol conversion.</title>
        <authorList>
            <person name="Wang Y."/>
        </authorList>
    </citation>
    <scope>NUCLEOTIDE SEQUENCE [LARGE SCALE GENOMIC DNA]</scope>
    <source>
        <strain evidence="1 2">H3510</strain>
    </source>
</reference>